<sequence length="332" mass="35748">MTDYFVNEYFGDNTVTSVLKPEEVRERFGPLFCRKFLVMADEDSGRAEIIEECRHRGAIEWDVMNRNRAGGAVESIAVDGASMTISAKLGRYPVHFGAAGDEIGGQALEGVEINGDEIATHWAGIAGAGVGVAACLPQAPGVIRTEYPSEADMTPGGAKISRTTIYTPKYEKVSIGIDDTDTKETGATWVLASKCADACDIEGVEYLNMRLIQLNPKVPNKTTNCVGSALNFAVRPGKIEELLEFVRDFIENGAVSKDTGIAVHTGLIQPESPYLEKIKTEVLTLEECEAEAKRLGIRYIDTAASKGRIGALGAVLWANRGIEAAGLHGEHL</sequence>
<name>E1REI5_METP4</name>
<dbReference type="STRING" id="679926.Mpet_2484"/>
<keyword evidence="3" id="KW-1185">Reference proteome</keyword>
<dbReference type="Gene3D" id="3.30.70.2200">
    <property type="match status" value="1"/>
</dbReference>
<dbReference type="eggNOG" id="arCOG01116">
    <property type="taxonomic scope" value="Archaea"/>
</dbReference>
<dbReference type="Pfam" id="PF22641">
    <property type="entry name" value="TiaS_TCKD"/>
    <property type="match status" value="1"/>
</dbReference>
<dbReference type="InterPro" id="IPR053870">
    <property type="entry name" value="TiaS-like_TCKD"/>
</dbReference>
<evidence type="ECO:0000313" key="3">
    <source>
        <dbReference type="Proteomes" id="UP000006565"/>
    </source>
</evidence>
<dbReference type="PANTHER" id="PTHR40705:SF2">
    <property type="entry name" value="DUF1743 DOMAIN-CONTAINING PROTEIN"/>
    <property type="match status" value="1"/>
</dbReference>
<organism evidence="2 3">
    <name type="scientific">Methanolacinia petrolearia (strain DSM 11571 / OCM 486 / SEBR 4847)</name>
    <name type="common">Methanoplanus petrolearius</name>
    <dbReference type="NCBI Taxonomy" id="679926"/>
    <lineage>
        <taxon>Archaea</taxon>
        <taxon>Methanobacteriati</taxon>
        <taxon>Methanobacteriota</taxon>
        <taxon>Stenosarchaea group</taxon>
        <taxon>Methanomicrobia</taxon>
        <taxon>Methanomicrobiales</taxon>
        <taxon>Methanomicrobiaceae</taxon>
        <taxon>Methanolacinia</taxon>
    </lineage>
</organism>
<protein>
    <recommendedName>
        <fullName evidence="1">TiaS-like TCKD domain-containing protein</fullName>
    </recommendedName>
</protein>
<evidence type="ECO:0000313" key="2">
    <source>
        <dbReference type="EMBL" id="ADN37228.1"/>
    </source>
</evidence>
<dbReference type="GeneID" id="9744977"/>
<dbReference type="HOGENOM" id="CLU_065511_0_0_2"/>
<dbReference type="RefSeq" id="WP_013330401.1">
    <property type="nucleotide sequence ID" value="NC_014507.1"/>
</dbReference>
<dbReference type="AlphaFoldDB" id="E1REI5"/>
<dbReference type="KEGG" id="mpi:Mpet_2484"/>
<reference evidence="2 3" key="1">
    <citation type="journal article" date="2010" name="Stand. Genomic Sci.">
        <title>Complete genome sequence of Methanoplanus petrolearius type strain (SEBR 4847).</title>
        <authorList>
            <person name="Brambilla E."/>
            <person name="Djao O.D."/>
            <person name="Daligault H."/>
            <person name="Lapidus A."/>
            <person name="Lucas S."/>
            <person name="Hammon N."/>
            <person name="Nolan M."/>
            <person name="Tice H."/>
            <person name="Cheng J.F."/>
            <person name="Han C."/>
            <person name="Tapia R."/>
            <person name="Goodwin L."/>
            <person name="Pitluck S."/>
            <person name="Liolios K."/>
            <person name="Ivanova N."/>
            <person name="Mavromatis K."/>
            <person name="Mikhailova N."/>
            <person name="Pati A."/>
            <person name="Chen A."/>
            <person name="Palaniappan K."/>
            <person name="Land M."/>
            <person name="Hauser L."/>
            <person name="Chang Y.J."/>
            <person name="Jeffries C.D."/>
            <person name="Rohde M."/>
            <person name="Spring S."/>
            <person name="Sikorski J."/>
            <person name="Goker M."/>
            <person name="Woyke T."/>
            <person name="Bristow J."/>
            <person name="Eisen J.A."/>
            <person name="Markowitz V."/>
            <person name="Hugenholtz P."/>
            <person name="Kyrpides N.C."/>
            <person name="Klenk H.P."/>
        </authorList>
    </citation>
    <scope>NUCLEOTIDE SEQUENCE [LARGE SCALE GENOMIC DNA]</scope>
    <source>
        <strain evidence="3">DSM 11571 / OCM 486 / SEBR 4847</strain>
    </source>
</reference>
<feature type="domain" description="TiaS-like TCKD" evidence="1">
    <location>
        <begin position="175"/>
        <end position="234"/>
    </location>
</feature>
<dbReference type="EMBL" id="CP002117">
    <property type="protein sequence ID" value="ADN37228.1"/>
    <property type="molecule type" value="Genomic_DNA"/>
</dbReference>
<dbReference type="PANTHER" id="PTHR40705">
    <property type="entry name" value="TRNA(ILE2) 2-AGMATINYLCYTIDINE SYNTHETASE TIAS"/>
    <property type="match status" value="1"/>
</dbReference>
<gene>
    <name evidence="2" type="ordered locus">Mpet_2484</name>
</gene>
<accession>E1REI5</accession>
<evidence type="ECO:0000259" key="1">
    <source>
        <dbReference type="Pfam" id="PF22641"/>
    </source>
</evidence>
<proteinExistence type="predicted"/>
<dbReference type="Proteomes" id="UP000006565">
    <property type="component" value="Chromosome"/>
</dbReference>